<keyword evidence="1" id="KW-1133">Transmembrane helix</keyword>
<feature type="transmembrane region" description="Helical" evidence="1">
    <location>
        <begin position="184"/>
        <end position="206"/>
    </location>
</feature>
<keyword evidence="1" id="KW-0472">Membrane</keyword>
<sequence length="208" mass="22641">MRRTLLVAEGTLDRPLVNVATTAAGFSVTLLLGFGILHLGLPGWVTLLALAALLIGVAWLKGRYGAPRSFRVEKPAVGGALRITGRFDNGELPHNAPAELLHARREGDSLLFLTRHADSERTFHIRKPAFSQPAMDALQTLMDEMPEATPDALETRYKKGHNGIKAYDARKLLLLRFTQKPGHVPVTLVIVSVTLLFWLAVLAVAAPA</sequence>
<keyword evidence="1" id="KW-0812">Transmembrane</keyword>
<dbReference type="AlphaFoldDB" id="A0A1H8PUC6"/>
<protein>
    <submittedName>
        <fullName evidence="2">Uncharacterized protein</fullName>
    </submittedName>
</protein>
<dbReference type="EMBL" id="FOEG01000001">
    <property type="protein sequence ID" value="SEO45338.1"/>
    <property type="molecule type" value="Genomic_DNA"/>
</dbReference>
<reference evidence="2 3" key="1">
    <citation type="submission" date="2016-10" db="EMBL/GenBank/DDBJ databases">
        <authorList>
            <person name="de Groot N.N."/>
        </authorList>
    </citation>
    <scope>NUCLEOTIDE SEQUENCE [LARGE SCALE GENOMIC DNA]</scope>
    <source>
        <strain evidence="2 3">CGMCC 1.6291</strain>
    </source>
</reference>
<dbReference type="Proteomes" id="UP000199657">
    <property type="component" value="Unassembled WGS sequence"/>
</dbReference>
<proteinExistence type="predicted"/>
<feature type="transmembrane region" description="Helical" evidence="1">
    <location>
        <begin position="43"/>
        <end position="60"/>
    </location>
</feature>
<feature type="transmembrane region" description="Helical" evidence="1">
    <location>
        <begin position="16"/>
        <end position="37"/>
    </location>
</feature>
<evidence type="ECO:0000313" key="2">
    <source>
        <dbReference type="EMBL" id="SEO45338.1"/>
    </source>
</evidence>
<keyword evidence="3" id="KW-1185">Reference proteome</keyword>
<evidence type="ECO:0000313" key="3">
    <source>
        <dbReference type="Proteomes" id="UP000199657"/>
    </source>
</evidence>
<dbReference type="STRING" id="406100.SAMN04488052_101154"/>
<evidence type="ECO:0000256" key="1">
    <source>
        <dbReference type="SAM" id="Phobius"/>
    </source>
</evidence>
<accession>A0A1H8PUC6</accession>
<dbReference type="RefSeq" id="WP_091639077.1">
    <property type="nucleotide sequence ID" value="NZ_FOEG01000001.1"/>
</dbReference>
<organism evidence="2 3">
    <name type="scientific">Aquisalimonas asiatica</name>
    <dbReference type="NCBI Taxonomy" id="406100"/>
    <lineage>
        <taxon>Bacteria</taxon>
        <taxon>Pseudomonadati</taxon>
        <taxon>Pseudomonadota</taxon>
        <taxon>Gammaproteobacteria</taxon>
        <taxon>Chromatiales</taxon>
        <taxon>Ectothiorhodospiraceae</taxon>
        <taxon>Aquisalimonas</taxon>
    </lineage>
</organism>
<gene>
    <name evidence="2" type="ORF">SAMN04488052_101154</name>
</gene>
<name>A0A1H8PUC6_9GAMM</name>